<reference evidence="1" key="1">
    <citation type="submission" date="2022-07" db="EMBL/GenBank/DDBJ databases">
        <title>Characterization of the Novel Bacterium Alteromonas immobilis LMIT006 and Alteromonas gregis LMIT007.</title>
        <authorList>
            <person name="Lin X."/>
        </authorList>
    </citation>
    <scope>NUCLEOTIDE SEQUENCE</scope>
    <source>
        <strain evidence="1">LMIT007</strain>
    </source>
</reference>
<protein>
    <submittedName>
        <fullName evidence="1">Uncharacterized protein</fullName>
    </submittedName>
</protein>
<dbReference type="Proteomes" id="UP001165413">
    <property type="component" value="Unassembled WGS sequence"/>
</dbReference>
<keyword evidence="2" id="KW-1185">Reference proteome</keyword>
<dbReference type="RefSeq" id="WP_254098373.1">
    <property type="nucleotide sequence ID" value="NZ_JANATA010000002.1"/>
</dbReference>
<proteinExistence type="predicted"/>
<dbReference type="AlphaFoldDB" id="A0AA41WW97"/>
<evidence type="ECO:0000313" key="2">
    <source>
        <dbReference type="Proteomes" id="UP001165413"/>
    </source>
</evidence>
<dbReference type="EMBL" id="JANATA010000002">
    <property type="protein sequence ID" value="MCP3427729.1"/>
    <property type="molecule type" value="Genomic_DNA"/>
</dbReference>
<name>A0AA41WW97_9ALTE</name>
<gene>
    <name evidence="1" type="ORF">NLF92_02095</name>
</gene>
<organism evidence="1 2">
    <name type="scientific">Opacimonas viscosa</name>
    <dbReference type="NCBI Taxonomy" id="2961944"/>
    <lineage>
        <taxon>Bacteria</taxon>
        <taxon>Pseudomonadati</taxon>
        <taxon>Pseudomonadota</taxon>
        <taxon>Gammaproteobacteria</taxon>
        <taxon>Alteromonadales</taxon>
        <taxon>Alteromonadaceae</taxon>
        <taxon>Opacimonas</taxon>
    </lineage>
</organism>
<comment type="caution">
    <text evidence="1">The sequence shown here is derived from an EMBL/GenBank/DDBJ whole genome shotgun (WGS) entry which is preliminary data.</text>
</comment>
<evidence type="ECO:0000313" key="1">
    <source>
        <dbReference type="EMBL" id="MCP3427729.1"/>
    </source>
</evidence>
<accession>A0AA41WW97</accession>
<sequence length="222" mass="24891">MTTLESSAQENMAEQKDIFFQDEHASSLAELMNALYQRECLALAESGPSQTSLLKRKLKHLPHHVYSAAQDLLASNAPIDVDIHNASYTAKQAAHCPGINQTNEQIQDFYTKSGKIGAVLPVLVKTMQGMHIEIDSLDRIDEQCDHIHANKHGWFTRNGISQAEQTSTLASNEAQFFALKLLKPSKAIWTAACCGHQWKHKGRAIPRALTMRELRLSFNIKW</sequence>